<evidence type="ECO:0000313" key="1">
    <source>
        <dbReference type="Proteomes" id="UP000887580"/>
    </source>
</evidence>
<organism evidence="1 2">
    <name type="scientific">Panagrolaimus sp. PS1159</name>
    <dbReference type="NCBI Taxonomy" id="55785"/>
    <lineage>
        <taxon>Eukaryota</taxon>
        <taxon>Metazoa</taxon>
        <taxon>Ecdysozoa</taxon>
        <taxon>Nematoda</taxon>
        <taxon>Chromadorea</taxon>
        <taxon>Rhabditida</taxon>
        <taxon>Tylenchina</taxon>
        <taxon>Panagrolaimomorpha</taxon>
        <taxon>Panagrolaimoidea</taxon>
        <taxon>Panagrolaimidae</taxon>
        <taxon>Panagrolaimus</taxon>
    </lineage>
</organism>
<protein>
    <submittedName>
        <fullName evidence="2">Ubiquitin-like domain-containing protein</fullName>
    </submittedName>
</protein>
<reference evidence="2" key="1">
    <citation type="submission" date="2022-11" db="UniProtKB">
        <authorList>
            <consortium name="WormBaseParasite"/>
        </authorList>
    </citation>
    <scope>IDENTIFICATION</scope>
</reference>
<accession>A0AC35GKX3</accession>
<dbReference type="WBParaSite" id="PS1159_v2.g6115.t1">
    <property type="protein sequence ID" value="PS1159_v2.g6115.t1"/>
    <property type="gene ID" value="PS1159_v2.g6115"/>
</dbReference>
<proteinExistence type="predicted"/>
<dbReference type="Proteomes" id="UP000887580">
    <property type="component" value="Unplaced"/>
</dbReference>
<sequence>MWTSVLQSGRNNSILAKASSVVADNSLPCRKTLNNRKKLDGKIISLKFVSNDDAIILRKNYNTSMGDWLKKYIEKKGGLCSKKLKLTCDYFEIFGQDDTPSTLGLSNGDKIQVQLITHCICHGSLPSCYFD</sequence>
<evidence type="ECO:0000313" key="2">
    <source>
        <dbReference type="WBParaSite" id="PS1159_v2.g6115.t1"/>
    </source>
</evidence>
<name>A0AC35GKX3_9BILA</name>